<proteinExistence type="predicted"/>
<reference evidence="2" key="1">
    <citation type="submission" date="2020-04" db="EMBL/GenBank/DDBJ databases">
        <authorList>
            <person name="Zhang T."/>
        </authorList>
    </citation>
    <scope>NUCLEOTIDE SEQUENCE</scope>
    <source>
        <strain evidence="2">HKST-UBA01</strain>
    </source>
</reference>
<feature type="domain" description="FlgD/Vpr Ig-like" evidence="1">
    <location>
        <begin position="116"/>
        <end position="175"/>
    </location>
</feature>
<comment type="caution">
    <text evidence="2">The sequence shown here is derived from an EMBL/GenBank/DDBJ whole genome shotgun (WGS) entry which is preliminary data.</text>
</comment>
<dbReference type="AlphaFoldDB" id="A0A956M022"/>
<dbReference type="Pfam" id="PF13860">
    <property type="entry name" value="FlgD_ig"/>
    <property type="match status" value="1"/>
</dbReference>
<evidence type="ECO:0000259" key="1">
    <source>
        <dbReference type="Pfam" id="PF13860"/>
    </source>
</evidence>
<evidence type="ECO:0000313" key="3">
    <source>
        <dbReference type="Proteomes" id="UP000697710"/>
    </source>
</evidence>
<dbReference type="Proteomes" id="UP000697710">
    <property type="component" value="Unassembled WGS sequence"/>
</dbReference>
<name>A0A956M022_UNCEI</name>
<reference evidence="2" key="2">
    <citation type="journal article" date="2021" name="Microbiome">
        <title>Successional dynamics and alternative stable states in a saline activated sludge microbial community over 9 years.</title>
        <authorList>
            <person name="Wang Y."/>
            <person name="Ye J."/>
            <person name="Ju F."/>
            <person name="Liu L."/>
            <person name="Boyd J.A."/>
            <person name="Deng Y."/>
            <person name="Parks D.H."/>
            <person name="Jiang X."/>
            <person name="Yin X."/>
            <person name="Woodcroft B.J."/>
            <person name="Tyson G.W."/>
            <person name="Hugenholtz P."/>
            <person name="Polz M.F."/>
            <person name="Zhang T."/>
        </authorList>
    </citation>
    <scope>NUCLEOTIDE SEQUENCE</scope>
    <source>
        <strain evidence="2">HKST-UBA01</strain>
    </source>
</reference>
<dbReference type="InterPro" id="IPR025965">
    <property type="entry name" value="FlgD/Vpr_Ig-like"/>
</dbReference>
<evidence type="ECO:0000313" key="2">
    <source>
        <dbReference type="EMBL" id="MCA9728749.1"/>
    </source>
</evidence>
<feature type="non-terminal residue" evidence="2">
    <location>
        <position position="1"/>
    </location>
</feature>
<dbReference type="Gene3D" id="2.60.40.4070">
    <property type="match status" value="1"/>
</dbReference>
<organism evidence="2 3">
    <name type="scientific">Eiseniibacteriota bacterium</name>
    <dbReference type="NCBI Taxonomy" id="2212470"/>
    <lineage>
        <taxon>Bacteria</taxon>
        <taxon>Candidatus Eiseniibacteriota</taxon>
    </lineage>
</organism>
<protein>
    <recommendedName>
        <fullName evidence="1">FlgD/Vpr Ig-like domain-containing protein</fullName>
    </recommendedName>
</protein>
<sequence length="191" mass="19879">GTTGRTIYTFVPQIDNGAGTVHFGACSVGSAPGPDGGGVLARVVFTVEACNATTALDLTDVILTEVDGWPVDLGSVTGGSLEIGCAADVPDGSQLLGYVLFPPRPNPASSTSEILFSLPADAGEGTHAQLDIFNATGRRIQRLLDRDLGAGLHRIVWDGREESGQLAPAGTYFCRLSVAGRVRTTQLQLVR</sequence>
<accession>A0A956M022</accession>
<dbReference type="EMBL" id="JAGQHR010000465">
    <property type="protein sequence ID" value="MCA9728749.1"/>
    <property type="molecule type" value="Genomic_DNA"/>
</dbReference>
<gene>
    <name evidence="2" type="ORF">KC729_13750</name>
</gene>